<dbReference type="AlphaFoldDB" id="A0A0A9ELC3"/>
<evidence type="ECO:0000313" key="1">
    <source>
        <dbReference type="EMBL" id="JAE00912.1"/>
    </source>
</evidence>
<organism evidence="1">
    <name type="scientific">Arundo donax</name>
    <name type="common">Giant reed</name>
    <name type="synonym">Donax arundinaceus</name>
    <dbReference type="NCBI Taxonomy" id="35708"/>
    <lineage>
        <taxon>Eukaryota</taxon>
        <taxon>Viridiplantae</taxon>
        <taxon>Streptophyta</taxon>
        <taxon>Embryophyta</taxon>
        <taxon>Tracheophyta</taxon>
        <taxon>Spermatophyta</taxon>
        <taxon>Magnoliopsida</taxon>
        <taxon>Liliopsida</taxon>
        <taxon>Poales</taxon>
        <taxon>Poaceae</taxon>
        <taxon>PACMAD clade</taxon>
        <taxon>Arundinoideae</taxon>
        <taxon>Arundineae</taxon>
        <taxon>Arundo</taxon>
    </lineage>
</organism>
<reference evidence="1" key="2">
    <citation type="journal article" date="2015" name="Data Brief">
        <title>Shoot transcriptome of the giant reed, Arundo donax.</title>
        <authorList>
            <person name="Barrero R.A."/>
            <person name="Guerrero F.D."/>
            <person name="Moolhuijzen P."/>
            <person name="Goolsby J.A."/>
            <person name="Tidwell J."/>
            <person name="Bellgard S.E."/>
            <person name="Bellgard M.I."/>
        </authorList>
    </citation>
    <scope>NUCLEOTIDE SEQUENCE</scope>
    <source>
        <tissue evidence="1">Shoot tissue taken approximately 20 cm above the soil surface</tissue>
    </source>
</reference>
<protein>
    <submittedName>
        <fullName evidence="1">Uncharacterized protein</fullName>
    </submittedName>
</protein>
<accession>A0A0A9ELC3</accession>
<proteinExistence type="predicted"/>
<dbReference type="EMBL" id="GBRH01196984">
    <property type="protein sequence ID" value="JAE00912.1"/>
    <property type="molecule type" value="Transcribed_RNA"/>
</dbReference>
<name>A0A0A9ELC3_ARUDO</name>
<reference evidence="1" key="1">
    <citation type="submission" date="2014-09" db="EMBL/GenBank/DDBJ databases">
        <authorList>
            <person name="Magalhaes I.L.F."/>
            <person name="Oliveira U."/>
            <person name="Santos F.R."/>
            <person name="Vidigal T.H.D.A."/>
            <person name="Brescovit A.D."/>
            <person name="Santos A.J."/>
        </authorList>
    </citation>
    <scope>NUCLEOTIDE SEQUENCE</scope>
    <source>
        <tissue evidence="1">Shoot tissue taken approximately 20 cm above the soil surface</tissue>
    </source>
</reference>
<sequence length="73" mass="8760">MSNTDFLPSVYLCFTYPTGLTGQQIYQMLKKILYVRNNGDFCWMEDKWLQRRLYEEHQSGCLEKGRLANRMTQ</sequence>